<feature type="transmembrane region" description="Helical" evidence="1">
    <location>
        <begin position="17"/>
        <end position="37"/>
    </location>
</feature>
<name>A0A087DHW2_9BIFI</name>
<sequence length="511" mass="51907">MSAQASRRHARRTGVRIVLGVLTMLVIIAMFVALLIVRPLPSLVDASAKGEASSEHTVSQLQTESYCPARMSLADTGSYGDSEFQASAGDIASSARYAAFGSVFRSVIGTTASMDGATALQSADAADVSSIMSASGNVDGGSTLLQTRMLESKSGTGAVASMASWATEGDLKGVSAVSCVTPALTHAFVVGGTATGTTQQLVIANPSSKATSLGVRAWGTSGTGALTLSTGETVTVEAHGETTVDLSAAAPNQDGLYVTVSSERTPVAAVIRTVAADGLTSKGSEVMAPAVEPDATAVMPSVRRGDDVRVIAFAERDTTTTLSWVTDKGLVQSAAHDLTGGKVTVIDMGKAPAGALAVASTAQDSIRLTAEVGRSGDDGQADFALVRAERPSAVSALTVPDHMDATLTVVNAGTTDADGTLIGYDGSGKRVGDAKLDLSANAARSVDVSDIGDDAVTFRLDVAGGQIVWGARLTNAQVDDAHLAGLASLAPTSLEETTERIWSSQNAAIVR</sequence>
<dbReference type="STRING" id="158787.BSCA_0930"/>
<evidence type="ECO:0000313" key="2">
    <source>
        <dbReference type="EMBL" id="KFI95112.1"/>
    </source>
</evidence>
<organism evidence="2 3">
    <name type="scientific">Bifidobacterium scardovii</name>
    <dbReference type="NCBI Taxonomy" id="158787"/>
    <lineage>
        <taxon>Bacteria</taxon>
        <taxon>Bacillati</taxon>
        <taxon>Actinomycetota</taxon>
        <taxon>Actinomycetes</taxon>
        <taxon>Bifidobacteriales</taxon>
        <taxon>Bifidobacteriaceae</taxon>
        <taxon>Bifidobacterium</taxon>
    </lineage>
</organism>
<evidence type="ECO:0000313" key="3">
    <source>
        <dbReference type="Proteomes" id="UP000029033"/>
    </source>
</evidence>
<proteinExistence type="predicted"/>
<evidence type="ECO:0000256" key="1">
    <source>
        <dbReference type="SAM" id="Phobius"/>
    </source>
</evidence>
<dbReference type="OrthoDB" id="3240451at2"/>
<keyword evidence="1" id="KW-1133">Transmembrane helix</keyword>
<dbReference type="eggNOG" id="ENOG5033QBB">
    <property type="taxonomic scope" value="Bacteria"/>
</dbReference>
<dbReference type="GeneID" id="85165912"/>
<accession>A0A087DHW2</accession>
<dbReference type="Proteomes" id="UP000029033">
    <property type="component" value="Unassembled WGS sequence"/>
</dbReference>
<comment type="caution">
    <text evidence="2">The sequence shown here is derived from an EMBL/GenBank/DDBJ whole genome shotgun (WGS) entry which is preliminary data.</text>
</comment>
<dbReference type="Pfam" id="PF18986">
    <property type="entry name" value="DUF5719"/>
    <property type="match status" value="1"/>
</dbReference>
<dbReference type="EMBL" id="JGZO01000004">
    <property type="protein sequence ID" value="KFI95112.1"/>
    <property type="molecule type" value="Genomic_DNA"/>
</dbReference>
<gene>
    <name evidence="2" type="ORF">BSCA_0930</name>
</gene>
<dbReference type="RefSeq" id="WP_033517048.1">
    <property type="nucleotide sequence ID" value="NZ_CAUPKV010000003.1"/>
</dbReference>
<keyword evidence="3" id="KW-1185">Reference proteome</keyword>
<dbReference type="AlphaFoldDB" id="A0A087DHW2"/>
<dbReference type="InterPro" id="IPR043777">
    <property type="entry name" value="DUF5719"/>
</dbReference>
<protein>
    <recommendedName>
        <fullName evidence="4">Organic solvents resistance ABC transporter permease</fullName>
    </recommendedName>
</protein>
<reference evidence="2 3" key="1">
    <citation type="submission" date="2014-03" db="EMBL/GenBank/DDBJ databases">
        <title>Genomics of Bifidobacteria.</title>
        <authorList>
            <person name="Ventura M."/>
            <person name="Milani C."/>
            <person name="Lugli G.A."/>
        </authorList>
    </citation>
    <scope>NUCLEOTIDE SEQUENCE [LARGE SCALE GENOMIC DNA]</scope>
    <source>
        <strain evidence="2 3">LMG 21589</strain>
    </source>
</reference>
<keyword evidence="1" id="KW-0472">Membrane</keyword>
<keyword evidence="1" id="KW-0812">Transmembrane</keyword>
<evidence type="ECO:0008006" key="4">
    <source>
        <dbReference type="Google" id="ProtNLM"/>
    </source>
</evidence>